<dbReference type="GO" id="GO:0055091">
    <property type="term" value="P:phospholipid homeostasis"/>
    <property type="evidence" value="ECO:0007669"/>
    <property type="project" value="TreeGrafter"/>
</dbReference>
<dbReference type="GO" id="GO:0016755">
    <property type="term" value="F:aminoacyltransferase activity"/>
    <property type="evidence" value="ECO:0007669"/>
    <property type="project" value="TreeGrafter"/>
</dbReference>
<keyword evidence="3 6" id="KW-0812">Transmembrane</keyword>
<evidence type="ECO:0000256" key="1">
    <source>
        <dbReference type="ARBA" id="ARBA00004651"/>
    </source>
</evidence>
<dbReference type="SUPFAM" id="SSF144091">
    <property type="entry name" value="Rhomboid-like"/>
    <property type="match status" value="1"/>
</dbReference>
<proteinExistence type="predicted"/>
<evidence type="ECO:0000256" key="5">
    <source>
        <dbReference type="ARBA" id="ARBA00023136"/>
    </source>
</evidence>
<dbReference type="EMBL" id="JACBZT010000001">
    <property type="protein sequence ID" value="NYJ07072.1"/>
    <property type="molecule type" value="Genomic_DNA"/>
</dbReference>
<feature type="transmembrane region" description="Helical" evidence="6">
    <location>
        <begin position="346"/>
        <end position="367"/>
    </location>
</feature>
<dbReference type="RefSeq" id="WP_179718649.1">
    <property type="nucleotide sequence ID" value="NZ_JACBZT010000001.1"/>
</dbReference>
<dbReference type="SUPFAM" id="SSF55729">
    <property type="entry name" value="Acyl-CoA N-acyltransferases (Nat)"/>
    <property type="match status" value="1"/>
</dbReference>
<feature type="transmembrane region" description="Helical" evidence="6">
    <location>
        <begin position="120"/>
        <end position="139"/>
    </location>
</feature>
<evidence type="ECO:0000313" key="9">
    <source>
        <dbReference type="Proteomes" id="UP000541969"/>
    </source>
</evidence>
<reference evidence="8 9" key="1">
    <citation type="submission" date="2020-07" db="EMBL/GenBank/DDBJ databases">
        <title>Sequencing the genomes of 1000 actinobacteria strains.</title>
        <authorList>
            <person name="Klenk H.-P."/>
        </authorList>
    </citation>
    <scope>NUCLEOTIDE SEQUENCE [LARGE SCALE GENOMIC DNA]</scope>
    <source>
        <strain evidence="8 9">DSM 104001</strain>
    </source>
</reference>
<keyword evidence="4 6" id="KW-1133">Transmembrane helix</keyword>
<dbReference type="PANTHER" id="PTHR34697:SF2">
    <property type="entry name" value="PHOSPHATIDYLGLYCEROL LYSYLTRANSFERASE"/>
    <property type="match status" value="1"/>
</dbReference>
<feature type="domain" description="Phosphatidylglycerol lysyltransferase C-terminal" evidence="7">
    <location>
        <begin position="478"/>
        <end position="777"/>
    </location>
</feature>
<dbReference type="InterPro" id="IPR016181">
    <property type="entry name" value="Acyl_CoA_acyltransferase"/>
</dbReference>
<organism evidence="8 9">
    <name type="scientific">Petropleomorpha daqingensis</name>
    <dbReference type="NCBI Taxonomy" id="2026353"/>
    <lineage>
        <taxon>Bacteria</taxon>
        <taxon>Bacillati</taxon>
        <taxon>Actinomycetota</taxon>
        <taxon>Actinomycetes</taxon>
        <taxon>Geodermatophilales</taxon>
        <taxon>Geodermatophilaceae</taxon>
        <taxon>Petropleomorpha</taxon>
    </lineage>
</organism>
<comment type="caution">
    <text evidence="8">The sequence shown here is derived from an EMBL/GenBank/DDBJ whole genome shotgun (WGS) entry which is preliminary data.</text>
</comment>
<evidence type="ECO:0000256" key="4">
    <source>
        <dbReference type="ARBA" id="ARBA00022989"/>
    </source>
</evidence>
<evidence type="ECO:0000259" key="7">
    <source>
        <dbReference type="Pfam" id="PF09924"/>
    </source>
</evidence>
<evidence type="ECO:0000313" key="8">
    <source>
        <dbReference type="EMBL" id="NYJ07072.1"/>
    </source>
</evidence>
<protein>
    <submittedName>
        <fullName evidence="8">Lysylphosphatidylglycerol synthetase-like protein (DUF2156 family)</fullName>
    </submittedName>
</protein>
<dbReference type="GO" id="GO:0005886">
    <property type="term" value="C:plasma membrane"/>
    <property type="evidence" value="ECO:0007669"/>
    <property type="project" value="UniProtKB-SubCell"/>
</dbReference>
<evidence type="ECO:0000256" key="6">
    <source>
        <dbReference type="SAM" id="Phobius"/>
    </source>
</evidence>
<feature type="transmembrane region" description="Helical" evidence="6">
    <location>
        <begin position="87"/>
        <end position="108"/>
    </location>
</feature>
<name>A0A853CKL2_9ACTN</name>
<dbReference type="AlphaFoldDB" id="A0A853CKL2"/>
<dbReference type="InterPro" id="IPR024320">
    <property type="entry name" value="LPG_synthase_C"/>
</dbReference>
<feature type="transmembrane region" description="Helical" evidence="6">
    <location>
        <begin position="379"/>
        <end position="406"/>
    </location>
</feature>
<evidence type="ECO:0000256" key="3">
    <source>
        <dbReference type="ARBA" id="ARBA00022692"/>
    </source>
</evidence>
<dbReference type="PANTHER" id="PTHR34697">
    <property type="entry name" value="PHOSPHATIDYLGLYCEROL LYSYLTRANSFERASE"/>
    <property type="match status" value="1"/>
</dbReference>
<keyword evidence="9" id="KW-1185">Reference proteome</keyword>
<feature type="transmembrane region" description="Helical" evidence="6">
    <location>
        <begin position="51"/>
        <end position="75"/>
    </location>
</feature>
<accession>A0A853CKL2</accession>
<keyword evidence="5 6" id="KW-0472">Membrane</keyword>
<gene>
    <name evidence="8" type="ORF">GGQ55_003350</name>
</gene>
<dbReference type="InterPro" id="IPR051211">
    <property type="entry name" value="PG_lysyltransferase"/>
</dbReference>
<dbReference type="Pfam" id="PF09924">
    <property type="entry name" value="LPG_synthase_C"/>
    <property type="match status" value="1"/>
</dbReference>
<evidence type="ECO:0000256" key="2">
    <source>
        <dbReference type="ARBA" id="ARBA00022475"/>
    </source>
</evidence>
<dbReference type="Proteomes" id="UP000541969">
    <property type="component" value="Unassembled WGS sequence"/>
</dbReference>
<dbReference type="InterPro" id="IPR035952">
    <property type="entry name" value="Rhomboid-like_sf"/>
</dbReference>
<sequence length="829" mass="86863">MRALGALRRFPLTASVLLVLIGTAVLTGTTGADPALRREIGAAVRGPVSGWLTSAAWCADTSSLVVAVLATVVLLGPAERRLGSRPALGALAAGQVLGTAIGLAVVGALAAAGDTWAREISGIVVLGPFAGVLAAAGLATARSPALWRRRVRLLLTLTLTALVLYSGTTGDVVRLCGWLLGLGAGLLLGPVQEVTAPHPSRREGRALVAIVLTVTALGPLLAALSRTPDGPWAVVSHLFVSAPPDHALLHAVCGPGGDRADCRVLEARARLTGHGPALLSVLPVVLQLVLAEGLRRGRRAAWGGAVLLSSALSVVGALVVLTVVATPAEELPMLGVRPGSLPAASVVAPLVAPLAVLVLLVVTRSRFDVRARPGSGRRWLLAAGLGITVVAVAYVSAGSMVSGALVRPPSAGALLLDLPSRMLPPGYLGEIVPRLVSLHGSARLLADWTGVAMWTVLLATAIFVVRPAPPTGDAVRARALVDRHGEGPLSFMTTWVGNRYWFADDGAAVVAYRVVGGVALTTGDPVGPPAARRAAVLRFTDWCEEHGWTPCWYAVTDEVADALVGTGARRLQVAAETWLPLAGLSFTGRRWQDVRTALNRARREGVEARWTSWSEAPLALREQLARLSEEWLADKGLPEMGFTLGGLDELADDAVRCLVAVGRDGEVLGLTSWLPARRAGRPVGWTLDVMRRARTAPPGVVEFLIATALLTFQEEGAEFTSLSGAPLALPPGSGDGSGLTRLLTAAGRLMEPVYGFRSLLAFKAKFQPRYRPLWLVYPGTADLPRIAQAVSRAYLPDLSLPQAARLTEALVRGHRRPVRSPEQPAPVRA</sequence>
<feature type="transmembrane region" description="Helical" evidence="6">
    <location>
        <begin position="151"/>
        <end position="166"/>
    </location>
</feature>
<keyword evidence="2" id="KW-1003">Cell membrane</keyword>
<comment type="subcellular location">
    <subcellularLocation>
        <location evidence="1">Cell membrane</location>
        <topology evidence="1">Multi-pass membrane protein</topology>
    </subcellularLocation>
</comment>
<feature type="transmembrane region" description="Helical" evidence="6">
    <location>
        <begin position="306"/>
        <end position="326"/>
    </location>
</feature>
<feature type="transmembrane region" description="Helical" evidence="6">
    <location>
        <begin position="206"/>
        <end position="224"/>
    </location>
</feature>